<dbReference type="Pfam" id="PF14292">
    <property type="entry name" value="SusE"/>
    <property type="match status" value="1"/>
</dbReference>
<keyword evidence="5" id="KW-1185">Reference proteome</keyword>
<evidence type="ECO:0000313" key="5">
    <source>
        <dbReference type="Proteomes" id="UP000474630"/>
    </source>
</evidence>
<dbReference type="GO" id="GO:2001070">
    <property type="term" value="F:starch binding"/>
    <property type="evidence" value="ECO:0007669"/>
    <property type="project" value="InterPro"/>
</dbReference>
<dbReference type="Proteomes" id="UP000474630">
    <property type="component" value="Chromosome"/>
</dbReference>
<dbReference type="CDD" id="cd12967">
    <property type="entry name" value="CBM_SusE-F_like_u1"/>
    <property type="match status" value="1"/>
</dbReference>
<name>A0A6C0R837_9BACT</name>
<feature type="signal peptide" evidence="1">
    <location>
        <begin position="1"/>
        <end position="21"/>
    </location>
</feature>
<keyword evidence="1" id="KW-0732">Signal</keyword>
<dbReference type="EMBL" id="CP048409">
    <property type="protein sequence ID" value="QIA06370.1"/>
    <property type="molecule type" value="Genomic_DNA"/>
</dbReference>
<evidence type="ECO:0000259" key="2">
    <source>
        <dbReference type="Pfam" id="PF14292"/>
    </source>
</evidence>
<dbReference type="CDD" id="cd12956">
    <property type="entry name" value="CBM_SusE-F_like"/>
    <property type="match status" value="1"/>
</dbReference>
<feature type="chain" id="PRO_5025460207" evidence="1">
    <location>
        <begin position="22"/>
        <end position="349"/>
    </location>
</feature>
<organism evidence="4 5">
    <name type="scientific">Draconibacterium halophilum</name>
    <dbReference type="NCBI Taxonomy" id="2706887"/>
    <lineage>
        <taxon>Bacteria</taxon>
        <taxon>Pseudomonadati</taxon>
        <taxon>Bacteroidota</taxon>
        <taxon>Bacteroidia</taxon>
        <taxon>Marinilabiliales</taxon>
        <taxon>Prolixibacteraceae</taxon>
        <taxon>Draconibacterium</taxon>
    </lineage>
</organism>
<sequence>MKKINYILSILAVLLVFVSCEEETFDPVVGVYTPPTLEDVSGTYVFTEDMSDDVFKTFSWTDADFGFQSATTYTVQLDFAGNEFAEAVDLLNTSGLSASITVGELNQKLLAKGAKTNVPSDFEVRVTASVNDNVQTLASNAPVLNIHPFEVVISYPSLYLPGSYQAASGYGSDWSPDQAQQIYSVAQDEKYEGYVNMSGDDIQFKFTDEPNWDLNWGDTDADGTLDDGGDNIVIPEAGYYRINADINALTYSVMKTDWGLIGDATPDGWDADQNMTYSTETKTWSITLDLVAGTVKFRANDDWALDYGDTGFDGSLDQGGDNIPIDEAGNYTIVLNLEVAGYAYEIIKN</sequence>
<dbReference type="InterPro" id="IPR058350">
    <property type="entry name" value="DUF8037"/>
</dbReference>
<dbReference type="Gene3D" id="2.60.40.3620">
    <property type="match status" value="2"/>
</dbReference>
<evidence type="ECO:0000313" key="4">
    <source>
        <dbReference type="EMBL" id="QIA06370.1"/>
    </source>
</evidence>
<dbReference type="InterPro" id="IPR025970">
    <property type="entry name" value="SusE"/>
</dbReference>
<evidence type="ECO:0000259" key="3">
    <source>
        <dbReference type="Pfam" id="PF26123"/>
    </source>
</evidence>
<proteinExistence type="predicted"/>
<dbReference type="GO" id="GO:0019867">
    <property type="term" value="C:outer membrane"/>
    <property type="evidence" value="ECO:0007669"/>
    <property type="project" value="InterPro"/>
</dbReference>
<dbReference type="AlphaFoldDB" id="A0A6C0R837"/>
<dbReference type="KEGG" id="drc:G0Q07_00875"/>
<evidence type="ECO:0000256" key="1">
    <source>
        <dbReference type="SAM" id="SignalP"/>
    </source>
</evidence>
<feature type="domain" description="SusE outer membrane protein" evidence="2">
    <location>
        <begin position="33"/>
        <end position="126"/>
    </location>
</feature>
<dbReference type="RefSeq" id="WP_163344303.1">
    <property type="nucleotide sequence ID" value="NZ_CP048409.1"/>
</dbReference>
<feature type="domain" description="DUF8037" evidence="3">
    <location>
        <begin position="157"/>
        <end position="254"/>
    </location>
</feature>
<dbReference type="PROSITE" id="PS51257">
    <property type="entry name" value="PROKAR_LIPOPROTEIN"/>
    <property type="match status" value="1"/>
</dbReference>
<reference evidence="4 5" key="1">
    <citation type="submission" date="2020-02" db="EMBL/GenBank/DDBJ databases">
        <title>Genome sequencing for Draconibacterium sp. strain M1.</title>
        <authorList>
            <person name="Park S.-J."/>
        </authorList>
    </citation>
    <scope>NUCLEOTIDE SEQUENCE [LARGE SCALE GENOMIC DNA]</scope>
    <source>
        <strain evidence="4 5">M1</strain>
    </source>
</reference>
<accession>A0A6C0R837</accession>
<protein>
    <submittedName>
        <fullName evidence="4">SusF/SusE family outer membrane protein</fullName>
    </submittedName>
</protein>
<gene>
    <name evidence="4" type="ORF">G0Q07_00875</name>
</gene>
<dbReference type="Pfam" id="PF26123">
    <property type="entry name" value="DUF8037"/>
    <property type="match status" value="1"/>
</dbReference>